<dbReference type="Pfam" id="PF02154">
    <property type="entry name" value="FliM"/>
    <property type="match status" value="1"/>
</dbReference>
<keyword evidence="7" id="KW-0283">Flagellar rotation</keyword>
<dbReference type="InterPro" id="IPR001689">
    <property type="entry name" value="Flag_FliM"/>
</dbReference>
<protein>
    <recommendedName>
        <fullName evidence="4">Flagellar motor switch protein FliM</fullName>
    </recommendedName>
</protein>
<keyword evidence="13" id="KW-1185">Reference proteome</keyword>
<comment type="subcellular location">
    <subcellularLocation>
        <location evidence="1">Bacterial flagellum basal body</location>
    </subcellularLocation>
    <subcellularLocation>
        <location evidence="2">Cell membrane</location>
        <topology evidence="2">Peripheral membrane protein</topology>
    </subcellularLocation>
</comment>
<evidence type="ECO:0000313" key="13">
    <source>
        <dbReference type="Proteomes" id="UP000571950"/>
    </source>
</evidence>
<dbReference type="GO" id="GO:0009425">
    <property type="term" value="C:bacterial-type flagellum basal body"/>
    <property type="evidence" value="ECO:0007669"/>
    <property type="project" value="UniProtKB-SubCell"/>
</dbReference>
<dbReference type="InterPro" id="IPR028976">
    <property type="entry name" value="CheC-like_sf"/>
</dbReference>
<keyword evidence="12" id="KW-0969">Cilium</keyword>
<evidence type="ECO:0000256" key="9">
    <source>
        <dbReference type="ARBA" id="ARBA00023143"/>
    </source>
</evidence>
<keyword evidence="8" id="KW-0472">Membrane</keyword>
<dbReference type="GO" id="GO:0003774">
    <property type="term" value="F:cytoskeletal motor activity"/>
    <property type="evidence" value="ECO:0007669"/>
    <property type="project" value="InterPro"/>
</dbReference>
<dbReference type="GO" id="GO:0050918">
    <property type="term" value="P:positive chemotaxis"/>
    <property type="evidence" value="ECO:0007669"/>
    <property type="project" value="TreeGrafter"/>
</dbReference>
<name>A0A7W6BF68_9SPHN</name>
<comment type="function">
    <text evidence="10">FliM is one of three proteins (FliG, FliN, FliM) that forms the rotor-mounted switch complex (C ring), located at the base of the basal body. This complex interacts with the CheY and CheZ chemotaxis proteins, in addition to contacting components of the motor that determine the direction of flagellar rotation.</text>
</comment>
<evidence type="ECO:0000313" key="12">
    <source>
        <dbReference type="EMBL" id="MBB3924979.1"/>
    </source>
</evidence>
<dbReference type="RefSeq" id="WP_188070545.1">
    <property type="nucleotide sequence ID" value="NZ_BSPS01000022.1"/>
</dbReference>
<dbReference type="InterPro" id="IPR001543">
    <property type="entry name" value="FliN-like_C"/>
</dbReference>
<keyword evidence="5" id="KW-1003">Cell membrane</keyword>
<evidence type="ECO:0000256" key="8">
    <source>
        <dbReference type="ARBA" id="ARBA00023136"/>
    </source>
</evidence>
<reference evidence="12 13" key="1">
    <citation type="submission" date="2020-08" db="EMBL/GenBank/DDBJ databases">
        <title>Genomic Encyclopedia of Type Strains, Phase IV (KMG-IV): sequencing the most valuable type-strain genomes for metagenomic binning, comparative biology and taxonomic classification.</title>
        <authorList>
            <person name="Goeker M."/>
        </authorList>
    </citation>
    <scope>NUCLEOTIDE SEQUENCE [LARGE SCALE GENOMIC DNA]</scope>
    <source>
        <strain evidence="12 13">DSM 26189</strain>
    </source>
</reference>
<evidence type="ECO:0000256" key="7">
    <source>
        <dbReference type="ARBA" id="ARBA00022779"/>
    </source>
</evidence>
<comment type="similarity">
    <text evidence="3">Belongs to the FliM family.</text>
</comment>
<feature type="domain" description="Flagellar motor switch protein FliN-like C-terminal" evidence="11">
    <location>
        <begin position="221"/>
        <end position="287"/>
    </location>
</feature>
<dbReference type="SUPFAM" id="SSF103039">
    <property type="entry name" value="CheC-like"/>
    <property type="match status" value="1"/>
</dbReference>
<sequence>MDNVQPYKFGASEPQAPESLSGIDRLAERTARQMRALIEPLCGGKPAVTAQRAEMVNYDLWSAMAPAFCALSTYRLHPLKGMILVRLDPAMTWALVDRFYGGKGTRPAPERQELAPSEERLVARLSDGVMQALIRTWADLLPMEMALVTRETDPQALALTDTHEAMMSQSFTVQIGNDAEWAIELLYPQVALRQLEPLLATHSPDEMAHRDPVWQARLARQMGEISLPAKTVLARPTLTLAELFNLKNGDVIPVSIGGSLPLLVGNRLVAHGTIGEQNGRAAFKIETMDQGQTA</sequence>
<dbReference type="SUPFAM" id="SSF101801">
    <property type="entry name" value="Surface presentation of antigens (SPOA)"/>
    <property type="match status" value="1"/>
</dbReference>
<evidence type="ECO:0000256" key="4">
    <source>
        <dbReference type="ARBA" id="ARBA00021898"/>
    </source>
</evidence>
<evidence type="ECO:0000256" key="1">
    <source>
        <dbReference type="ARBA" id="ARBA00004117"/>
    </source>
</evidence>
<dbReference type="PANTHER" id="PTHR30034:SF6">
    <property type="entry name" value="YOP PROTEINS TRANSLOCATION PROTEIN Q"/>
    <property type="match status" value="1"/>
</dbReference>
<keyword evidence="6" id="KW-0145">Chemotaxis</keyword>
<dbReference type="CDD" id="cd17908">
    <property type="entry name" value="FliM"/>
    <property type="match status" value="1"/>
</dbReference>
<dbReference type="GO" id="GO:0005886">
    <property type="term" value="C:plasma membrane"/>
    <property type="evidence" value="ECO:0007669"/>
    <property type="project" value="UniProtKB-SubCell"/>
</dbReference>
<accession>A0A7W6BF68</accession>
<keyword evidence="9" id="KW-0975">Bacterial flagellum</keyword>
<keyword evidence="12" id="KW-0966">Cell projection</keyword>
<dbReference type="InterPro" id="IPR036429">
    <property type="entry name" value="SpoA-like_sf"/>
</dbReference>
<dbReference type="Proteomes" id="UP000571950">
    <property type="component" value="Unassembled WGS sequence"/>
</dbReference>
<evidence type="ECO:0000256" key="5">
    <source>
        <dbReference type="ARBA" id="ARBA00022475"/>
    </source>
</evidence>
<dbReference type="EMBL" id="JACIDT010000002">
    <property type="protein sequence ID" value="MBB3924979.1"/>
    <property type="molecule type" value="Genomic_DNA"/>
</dbReference>
<dbReference type="PANTHER" id="PTHR30034">
    <property type="entry name" value="FLAGELLAR MOTOR SWITCH PROTEIN FLIM"/>
    <property type="match status" value="1"/>
</dbReference>
<evidence type="ECO:0000256" key="2">
    <source>
        <dbReference type="ARBA" id="ARBA00004202"/>
    </source>
</evidence>
<proteinExistence type="inferred from homology"/>
<comment type="caution">
    <text evidence="12">The sequence shown here is derived from an EMBL/GenBank/DDBJ whole genome shotgun (WGS) entry which is preliminary data.</text>
</comment>
<dbReference type="GO" id="GO:0071978">
    <property type="term" value="P:bacterial-type flagellum-dependent swarming motility"/>
    <property type="evidence" value="ECO:0007669"/>
    <property type="project" value="TreeGrafter"/>
</dbReference>
<dbReference type="Gene3D" id="2.30.330.10">
    <property type="entry name" value="SpoA-like"/>
    <property type="match status" value="1"/>
</dbReference>
<organism evidence="12 13">
    <name type="scientific">Sphingobium jiangsuense</name>
    <dbReference type="NCBI Taxonomy" id="870476"/>
    <lineage>
        <taxon>Bacteria</taxon>
        <taxon>Pseudomonadati</taxon>
        <taxon>Pseudomonadota</taxon>
        <taxon>Alphaproteobacteria</taxon>
        <taxon>Sphingomonadales</taxon>
        <taxon>Sphingomonadaceae</taxon>
        <taxon>Sphingobium</taxon>
    </lineage>
</organism>
<dbReference type="Pfam" id="PF01052">
    <property type="entry name" value="FliMN_C"/>
    <property type="match status" value="1"/>
</dbReference>
<evidence type="ECO:0000256" key="3">
    <source>
        <dbReference type="ARBA" id="ARBA00011049"/>
    </source>
</evidence>
<gene>
    <name evidence="12" type="ORF">GGR43_000680</name>
</gene>
<evidence type="ECO:0000256" key="6">
    <source>
        <dbReference type="ARBA" id="ARBA00022500"/>
    </source>
</evidence>
<dbReference type="AlphaFoldDB" id="A0A7W6BF68"/>
<evidence type="ECO:0000256" key="10">
    <source>
        <dbReference type="ARBA" id="ARBA00025044"/>
    </source>
</evidence>
<dbReference type="Gene3D" id="3.40.1550.10">
    <property type="entry name" value="CheC-like"/>
    <property type="match status" value="1"/>
</dbReference>
<evidence type="ECO:0000259" key="11">
    <source>
        <dbReference type="Pfam" id="PF01052"/>
    </source>
</evidence>
<keyword evidence="12" id="KW-0282">Flagellum</keyword>